<evidence type="ECO:0000313" key="9">
    <source>
        <dbReference type="Proteomes" id="UP000295382"/>
    </source>
</evidence>
<gene>
    <name evidence="8" type="ORF">EDC30_101228</name>
</gene>
<accession>A0A4R3I2N1</accession>
<dbReference type="NCBIfam" id="NF006719">
    <property type="entry name" value="PRK09257.1"/>
    <property type="match status" value="1"/>
</dbReference>
<keyword evidence="6" id="KW-0663">Pyridoxal phosphate</keyword>
<dbReference type="OrthoDB" id="9766445at2"/>
<proteinExistence type="inferred from homology"/>
<keyword evidence="9" id="KW-1185">Reference proteome</keyword>
<dbReference type="GO" id="GO:0005829">
    <property type="term" value="C:cytosol"/>
    <property type="evidence" value="ECO:0007669"/>
    <property type="project" value="TreeGrafter"/>
</dbReference>
<dbReference type="PANTHER" id="PTHR11879:SF37">
    <property type="entry name" value="AROMATIC-AMINO-ACID AMINOTRANSFERASE"/>
    <property type="match status" value="1"/>
</dbReference>
<dbReference type="AlphaFoldDB" id="A0A4R3I2N1"/>
<dbReference type="GO" id="GO:0004838">
    <property type="term" value="F:L-tyrosine-2-oxoglutarate transaminase activity"/>
    <property type="evidence" value="ECO:0007669"/>
    <property type="project" value="TreeGrafter"/>
</dbReference>
<dbReference type="Proteomes" id="UP000295382">
    <property type="component" value="Unassembled WGS sequence"/>
</dbReference>
<sequence>MFEHFPRYPGDPIFSLVDRCRQDPRPEKVNLSIGLYYDDAGRVPKLESVRIAEEALQGESQACIYQPMAGAANYRLAVQEVLFGASHPKVLNKHIATAQTIGGSGALKLGSDLLRQYFPDSQVWVSDPSWDNHAAIFSGSGFTVNRYPYFDAATSGVKFDEMAACLAQLPPKSIVLLHPCCHNPTGADLSPAQWDEVVKIVKARELIPFCDIAYQGLGQGMDEDAYAIRALADAGVSLLVSNSFSKTFSLYGERCGALSIVCKDQEEAERVLGQMEFTVRRSYSSPPTHGGQIVARVLSTPELNAMWRGEVEAMRVRIQQMRQQLRDKIVALRPDAQCDFIVNQHGMFSYSSLLATYAQALRDRFGIYILDSGRVCITGLNTGNVERVAKALVEVME</sequence>
<comment type="subunit">
    <text evidence="3">Homodimer.</text>
</comment>
<dbReference type="InterPro" id="IPR004839">
    <property type="entry name" value="Aminotransferase_I/II_large"/>
</dbReference>
<evidence type="ECO:0000256" key="2">
    <source>
        <dbReference type="ARBA" id="ARBA00007441"/>
    </source>
</evidence>
<keyword evidence="4" id="KW-0032">Aminotransferase</keyword>
<dbReference type="RefSeq" id="WP_132256498.1">
    <property type="nucleotide sequence ID" value="NZ_SLZQ01000001.1"/>
</dbReference>
<dbReference type="CDD" id="cd00609">
    <property type="entry name" value="AAT_like"/>
    <property type="match status" value="1"/>
</dbReference>
<organism evidence="8 9">
    <name type="scientific">Paucimonas lemoignei</name>
    <name type="common">Pseudomonas lemoignei</name>
    <dbReference type="NCBI Taxonomy" id="29443"/>
    <lineage>
        <taxon>Bacteria</taxon>
        <taxon>Pseudomonadati</taxon>
        <taxon>Pseudomonadota</taxon>
        <taxon>Betaproteobacteria</taxon>
        <taxon>Burkholderiales</taxon>
        <taxon>Burkholderiaceae</taxon>
        <taxon>Paucimonas</taxon>
    </lineage>
</organism>
<dbReference type="GO" id="GO:0030170">
    <property type="term" value="F:pyridoxal phosphate binding"/>
    <property type="evidence" value="ECO:0007669"/>
    <property type="project" value="InterPro"/>
</dbReference>
<dbReference type="PANTHER" id="PTHR11879">
    <property type="entry name" value="ASPARTATE AMINOTRANSFERASE"/>
    <property type="match status" value="1"/>
</dbReference>
<dbReference type="Gene3D" id="3.90.1150.10">
    <property type="entry name" value="Aspartate Aminotransferase, domain 1"/>
    <property type="match status" value="1"/>
</dbReference>
<dbReference type="GO" id="GO:0033585">
    <property type="term" value="P:L-phenylalanine biosynthetic process from chorismate via phenylpyruvate"/>
    <property type="evidence" value="ECO:0007669"/>
    <property type="project" value="TreeGrafter"/>
</dbReference>
<comment type="cofactor">
    <cofactor evidence="1">
        <name>pyridoxal 5'-phosphate</name>
        <dbReference type="ChEBI" id="CHEBI:597326"/>
    </cofactor>
</comment>
<keyword evidence="5" id="KW-0808">Transferase</keyword>
<dbReference type="Pfam" id="PF00155">
    <property type="entry name" value="Aminotran_1_2"/>
    <property type="match status" value="1"/>
</dbReference>
<protein>
    <submittedName>
        <fullName evidence="8">Aromatic-amino-acid transaminase</fullName>
    </submittedName>
</protein>
<name>A0A4R3I2N1_PAULE</name>
<evidence type="ECO:0000256" key="5">
    <source>
        <dbReference type="ARBA" id="ARBA00022679"/>
    </source>
</evidence>
<evidence type="ECO:0000256" key="6">
    <source>
        <dbReference type="ARBA" id="ARBA00022898"/>
    </source>
</evidence>
<evidence type="ECO:0000256" key="3">
    <source>
        <dbReference type="ARBA" id="ARBA00011738"/>
    </source>
</evidence>
<reference evidence="8 9" key="1">
    <citation type="submission" date="2019-03" db="EMBL/GenBank/DDBJ databases">
        <title>Genomic Encyclopedia of Type Strains, Phase IV (KMG-IV): sequencing the most valuable type-strain genomes for metagenomic binning, comparative biology and taxonomic classification.</title>
        <authorList>
            <person name="Goeker M."/>
        </authorList>
    </citation>
    <scope>NUCLEOTIDE SEQUENCE [LARGE SCALE GENOMIC DNA]</scope>
    <source>
        <strain evidence="8 9">DSM 7445</strain>
    </source>
</reference>
<evidence type="ECO:0000259" key="7">
    <source>
        <dbReference type="Pfam" id="PF00155"/>
    </source>
</evidence>
<dbReference type="Gene3D" id="3.40.640.10">
    <property type="entry name" value="Type I PLP-dependent aspartate aminotransferase-like (Major domain)"/>
    <property type="match status" value="1"/>
</dbReference>
<dbReference type="FunFam" id="3.40.640.10:FF:000066">
    <property type="entry name" value="Aspartate aminotransferase"/>
    <property type="match status" value="1"/>
</dbReference>
<dbReference type="InterPro" id="IPR000796">
    <property type="entry name" value="Asp_trans"/>
</dbReference>
<dbReference type="PRINTS" id="PR00799">
    <property type="entry name" value="TRANSAMINASE"/>
</dbReference>
<comment type="caution">
    <text evidence="8">The sequence shown here is derived from an EMBL/GenBank/DDBJ whole genome shotgun (WGS) entry which is preliminary data.</text>
</comment>
<comment type="similarity">
    <text evidence="2">Belongs to the class-I pyridoxal-phosphate-dependent aminotransferase family.</text>
</comment>
<dbReference type="EMBL" id="SLZQ01000001">
    <property type="protein sequence ID" value="TCS39273.1"/>
    <property type="molecule type" value="Genomic_DNA"/>
</dbReference>
<evidence type="ECO:0000256" key="1">
    <source>
        <dbReference type="ARBA" id="ARBA00001933"/>
    </source>
</evidence>
<feature type="domain" description="Aminotransferase class I/classII large" evidence="7">
    <location>
        <begin position="27"/>
        <end position="392"/>
    </location>
</feature>
<dbReference type="InterPro" id="IPR015422">
    <property type="entry name" value="PyrdxlP-dep_Trfase_small"/>
</dbReference>
<evidence type="ECO:0000256" key="4">
    <source>
        <dbReference type="ARBA" id="ARBA00022576"/>
    </source>
</evidence>
<dbReference type="InterPro" id="IPR015424">
    <property type="entry name" value="PyrdxlP-dep_Trfase"/>
</dbReference>
<dbReference type="InterPro" id="IPR015421">
    <property type="entry name" value="PyrdxlP-dep_Trfase_major"/>
</dbReference>
<dbReference type="GO" id="GO:0042802">
    <property type="term" value="F:identical protein binding"/>
    <property type="evidence" value="ECO:0007669"/>
    <property type="project" value="TreeGrafter"/>
</dbReference>
<evidence type="ECO:0000313" key="8">
    <source>
        <dbReference type="EMBL" id="TCS39273.1"/>
    </source>
</evidence>
<dbReference type="SUPFAM" id="SSF53383">
    <property type="entry name" value="PLP-dependent transferases"/>
    <property type="match status" value="1"/>
</dbReference>